<dbReference type="CDD" id="cd15858">
    <property type="entry name" value="SNARE_VAM7"/>
    <property type="match status" value="1"/>
</dbReference>
<dbReference type="PANTHER" id="PTHR22775">
    <property type="entry name" value="SORTING NEXIN"/>
    <property type="match status" value="1"/>
</dbReference>
<dbReference type="GO" id="GO:0000329">
    <property type="term" value="C:fungal-type vacuole membrane"/>
    <property type="evidence" value="ECO:0007669"/>
    <property type="project" value="UniProtKB-ARBA"/>
</dbReference>
<dbReference type="CDD" id="cd06897">
    <property type="entry name" value="PX_SNARE"/>
    <property type="match status" value="1"/>
</dbReference>
<comment type="function">
    <text evidence="4">Essential for proper morphogenesis of the vacuole. May exist as structural reinforcement on the surface of the vacuolar membrane and be required for maintenance against rupture by osmotic pressure.</text>
</comment>
<dbReference type="InterPro" id="IPR036871">
    <property type="entry name" value="PX_dom_sf"/>
</dbReference>
<dbReference type="SMART" id="SM00312">
    <property type="entry name" value="PX"/>
    <property type="match status" value="1"/>
</dbReference>
<organism evidence="8 9">
    <name type="scientific">Zygosaccharomyces rouxii</name>
    <dbReference type="NCBI Taxonomy" id="4956"/>
    <lineage>
        <taxon>Eukaryota</taxon>
        <taxon>Fungi</taxon>
        <taxon>Dikarya</taxon>
        <taxon>Ascomycota</taxon>
        <taxon>Saccharomycotina</taxon>
        <taxon>Saccharomycetes</taxon>
        <taxon>Saccharomycetales</taxon>
        <taxon>Saccharomycetaceae</taxon>
        <taxon>Zygosaccharomyces</taxon>
    </lineage>
</organism>
<feature type="compositionally biased region" description="Low complexity" evidence="5">
    <location>
        <begin position="226"/>
        <end position="250"/>
    </location>
</feature>
<dbReference type="GO" id="GO:0016192">
    <property type="term" value="P:vesicle-mediated transport"/>
    <property type="evidence" value="ECO:0007669"/>
    <property type="project" value="UniProtKB-ARBA"/>
</dbReference>
<gene>
    <name evidence="8" type="ORF">ZYGR_0AN00850</name>
</gene>
<sequence length="365" mass="42284">MRPQRVEVAVIIDDIRIIKESYALYGVLVKVIRSNGESGNDQSYEHRVYRRFSEFWDLKSKLEKEFGTELPYELPQRQFGLWKQSSLDPDIIEDRKITLANFLQDLLNDSFDTKWKNSPNVCKFLKLPTNWNSYEPKNSDLPSSQGNMNDPTQWLTTFRDSKHLLESCKRGMGSSMTRDLMQLRLVLHDLENTLKHSSEKLGQTEYARRYSLLQTLKKDMNEFALQSSSRTQDGSSSDNNNNNNTYNSNNDDGHSDLKMALFEGPIKPRAPKKPALGRRRFGETEETAPLNNQQLLQLHKDSMSKQDLEMEQMHKIVQRQKDLSLAMNQELLQDNELLDSLNDGVDSTASKLRTANRRAKQFNNE</sequence>
<dbReference type="SUPFAM" id="SSF64268">
    <property type="entry name" value="PX domain"/>
    <property type="match status" value="1"/>
</dbReference>
<feature type="domain" description="PX" evidence="7">
    <location>
        <begin position="3"/>
        <end position="132"/>
    </location>
</feature>
<evidence type="ECO:0000256" key="1">
    <source>
        <dbReference type="ARBA" id="ARBA00004116"/>
    </source>
</evidence>
<dbReference type="Gene3D" id="3.30.1520.10">
    <property type="entry name" value="Phox-like domain"/>
    <property type="match status" value="1"/>
</dbReference>
<dbReference type="PROSITE" id="PS50195">
    <property type="entry name" value="PX"/>
    <property type="match status" value="1"/>
</dbReference>
<dbReference type="Proteomes" id="UP000187013">
    <property type="component" value="Unassembled WGS sequence"/>
</dbReference>
<dbReference type="Gene3D" id="1.20.5.110">
    <property type="match status" value="1"/>
</dbReference>
<dbReference type="PROSITE" id="PS50192">
    <property type="entry name" value="T_SNARE"/>
    <property type="match status" value="1"/>
</dbReference>
<dbReference type="AlphaFoldDB" id="A0A1Q3AFW6"/>
<dbReference type="SUPFAM" id="SSF58038">
    <property type="entry name" value="SNARE fusion complex"/>
    <property type="match status" value="1"/>
</dbReference>
<evidence type="ECO:0008006" key="10">
    <source>
        <dbReference type="Google" id="ProtNLM"/>
    </source>
</evidence>
<evidence type="ECO:0000313" key="8">
    <source>
        <dbReference type="EMBL" id="GAV54617.1"/>
    </source>
</evidence>
<protein>
    <recommendedName>
        <fullName evidence="10">PX domain-containing protein</fullName>
    </recommendedName>
</protein>
<dbReference type="FunFam" id="1.20.5.110:FF:000058">
    <property type="entry name" value="VAM7p Vacuolar SNARE protein"/>
    <property type="match status" value="1"/>
</dbReference>
<evidence type="ECO:0000256" key="2">
    <source>
        <dbReference type="ARBA" id="ARBA00022554"/>
    </source>
</evidence>
<dbReference type="InterPro" id="IPR001683">
    <property type="entry name" value="PX_dom"/>
</dbReference>
<evidence type="ECO:0000259" key="6">
    <source>
        <dbReference type="PROSITE" id="PS50192"/>
    </source>
</evidence>
<evidence type="ECO:0000313" key="9">
    <source>
        <dbReference type="Proteomes" id="UP000187013"/>
    </source>
</evidence>
<dbReference type="Pfam" id="PF00787">
    <property type="entry name" value="PX"/>
    <property type="match status" value="1"/>
</dbReference>
<feature type="compositionally biased region" description="Basic residues" evidence="5">
    <location>
        <begin position="269"/>
        <end position="279"/>
    </location>
</feature>
<dbReference type="OrthoDB" id="428895at2759"/>
<dbReference type="EMBL" id="BDGX01000040">
    <property type="protein sequence ID" value="GAV54617.1"/>
    <property type="molecule type" value="Genomic_DNA"/>
</dbReference>
<feature type="domain" description="T-SNARE coiled-coil homology" evidence="6">
    <location>
        <begin position="300"/>
        <end position="362"/>
    </location>
</feature>
<dbReference type="SMART" id="SM00397">
    <property type="entry name" value="t_SNARE"/>
    <property type="match status" value="1"/>
</dbReference>
<keyword evidence="3" id="KW-0175">Coiled coil</keyword>
<dbReference type="InterPro" id="IPR000727">
    <property type="entry name" value="T_SNARE_dom"/>
</dbReference>
<evidence type="ECO:0000256" key="5">
    <source>
        <dbReference type="SAM" id="MobiDB-lite"/>
    </source>
</evidence>
<comment type="subcellular location">
    <subcellularLocation>
        <location evidence="1">Vacuole</location>
    </subcellularLocation>
</comment>
<dbReference type="GO" id="GO:0097576">
    <property type="term" value="P:vacuole fusion"/>
    <property type="evidence" value="ECO:0007669"/>
    <property type="project" value="UniProtKB-ARBA"/>
</dbReference>
<name>A0A1Q3AFW6_ZYGRO</name>
<proteinExistence type="predicted"/>
<feature type="region of interest" description="Disordered" evidence="5">
    <location>
        <begin position="225"/>
        <end position="293"/>
    </location>
</feature>
<evidence type="ECO:0000256" key="3">
    <source>
        <dbReference type="ARBA" id="ARBA00023054"/>
    </source>
</evidence>
<keyword evidence="2" id="KW-0926">Vacuole</keyword>
<dbReference type="GO" id="GO:0035091">
    <property type="term" value="F:phosphatidylinositol binding"/>
    <property type="evidence" value="ECO:0007669"/>
    <property type="project" value="InterPro"/>
</dbReference>
<evidence type="ECO:0000256" key="4">
    <source>
        <dbReference type="ARBA" id="ARBA00054927"/>
    </source>
</evidence>
<dbReference type="PANTHER" id="PTHR22775:SF3">
    <property type="entry name" value="SORTING NEXIN-13"/>
    <property type="match status" value="1"/>
</dbReference>
<reference evidence="8 9" key="1">
    <citation type="submission" date="2016-08" db="EMBL/GenBank/DDBJ databases">
        <title>Draft genome sequence of allopolyploid Zygosaccharomyces rouxii.</title>
        <authorList>
            <person name="Watanabe J."/>
            <person name="Uehara K."/>
            <person name="Mogi Y."/>
            <person name="Tsukioka Y."/>
        </authorList>
    </citation>
    <scope>NUCLEOTIDE SEQUENCE [LARGE SCALE GENOMIC DNA]</scope>
    <source>
        <strain evidence="8 9">NBRC 110957</strain>
    </source>
</reference>
<evidence type="ECO:0000259" key="7">
    <source>
        <dbReference type="PROSITE" id="PS50195"/>
    </source>
</evidence>
<dbReference type="GO" id="GO:0007034">
    <property type="term" value="P:vacuolar transport"/>
    <property type="evidence" value="ECO:0007669"/>
    <property type="project" value="UniProtKB-ARBA"/>
</dbReference>
<comment type="caution">
    <text evidence="8">The sequence shown here is derived from an EMBL/GenBank/DDBJ whole genome shotgun (WGS) entry which is preliminary data.</text>
</comment>
<accession>A0A1Q3AFW6</accession>